<dbReference type="AlphaFoldDB" id="A0AAN7PC47"/>
<evidence type="ECO:0000313" key="1">
    <source>
        <dbReference type="EMBL" id="KAK4882297.1"/>
    </source>
</evidence>
<accession>A0AAN7PC47</accession>
<reference evidence="2" key="1">
    <citation type="submission" date="2023-01" db="EMBL/GenBank/DDBJ databases">
        <title>Key to firefly adult light organ development and bioluminescence: homeobox transcription factors regulate luciferase expression and transportation to peroxisome.</title>
        <authorList>
            <person name="Fu X."/>
        </authorList>
    </citation>
    <scope>NUCLEOTIDE SEQUENCE [LARGE SCALE GENOMIC DNA]</scope>
</reference>
<dbReference type="EMBL" id="JARPUR010000002">
    <property type="protein sequence ID" value="KAK4882297.1"/>
    <property type="molecule type" value="Genomic_DNA"/>
</dbReference>
<comment type="caution">
    <text evidence="1">The sequence shown here is derived from an EMBL/GenBank/DDBJ whole genome shotgun (WGS) entry which is preliminary data.</text>
</comment>
<name>A0AAN7PC47_9COLE</name>
<dbReference type="Proteomes" id="UP001353858">
    <property type="component" value="Unassembled WGS sequence"/>
</dbReference>
<evidence type="ECO:0000313" key="2">
    <source>
        <dbReference type="Proteomes" id="UP001353858"/>
    </source>
</evidence>
<organism evidence="1 2">
    <name type="scientific">Aquatica leii</name>
    <dbReference type="NCBI Taxonomy" id="1421715"/>
    <lineage>
        <taxon>Eukaryota</taxon>
        <taxon>Metazoa</taxon>
        <taxon>Ecdysozoa</taxon>
        <taxon>Arthropoda</taxon>
        <taxon>Hexapoda</taxon>
        <taxon>Insecta</taxon>
        <taxon>Pterygota</taxon>
        <taxon>Neoptera</taxon>
        <taxon>Endopterygota</taxon>
        <taxon>Coleoptera</taxon>
        <taxon>Polyphaga</taxon>
        <taxon>Elateriformia</taxon>
        <taxon>Elateroidea</taxon>
        <taxon>Lampyridae</taxon>
        <taxon>Luciolinae</taxon>
        <taxon>Aquatica</taxon>
    </lineage>
</organism>
<proteinExistence type="predicted"/>
<gene>
    <name evidence="1" type="ORF">RN001_005616</name>
</gene>
<keyword evidence="2" id="KW-1185">Reference proteome</keyword>
<sequence>MDKFLLKLPGKSSSNFEVQQQKKQVIPISDLYESEISENEPPKKKKYAVHPNKVVNEFNWLDAAKAFSFCKMRLQSIQFFDNYEQYEICRNGQ</sequence>
<protein>
    <submittedName>
        <fullName evidence="1">Uncharacterized protein</fullName>
    </submittedName>
</protein>